<protein>
    <submittedName>
        <fullName evidence="2">Uncharacterized protein</fullName>
    </submittedName>
</protein>
<gene>
    <name evidence="2" type="ORF">PCOR1329_LOCUS799</name>
</gene>
<evidence type="ECO:0000313" key="3">
    <source>
        <dbReference type="Proteomes" id="UP001189429"/>
    </source>
</evidence>
<dbReference type="Proteomes" id="UP001189429">
    <property type="component" value="Unassembled WGS sequence"/>
</dbReference>
<name>A0ABN9PCY1_9DINO</name>
<evidence type="ECO:0000256" key="1">
    <source>
        <dbReference type="SAM" id="MobiDB-lite"/>
    </source>
</evidence>
<comment type="caution">
    <text evidence="2">The sequence shown here is derived from an EMBL/GenBank/DDBJ whole genome shotgun (WGS) entry which is preliminary data.</text>
</comment>
<dbReference type="InterPro" id="IPR013518">
    <property type="entry name" value="K_chnl_inward-rec_Kir_cyto"/>
</dbReference>
<keyword evidence="3" id="KW-1185">Reference proteome</keyword>
<feature type="compositionally biased region" description="Basic and acidic residues" evidence="1">
    <location>
        <begin position="293"/>
        <end position="303"/>
    </location>
</feature>
<dbReference type="Gene3D" id="2.60.40.1400">
    <property type="entry name" value="G protein-activated inward rectifier potassium channel 1"/>
    <property type="match status" value="1"/>
</dbReference>
<evidence type="ECO:0000313" key="2">
    <source>
        <dbReference type="EMBL" id="CAK0789134.1"/>
    </source>
</evidence>
<feature type="compositionally biased region" description="Pro residues" evidence="1">
    <location>
        <begin position="260"/>
        <end position="282"/>
    </location>
</feature>
<organism evidence="2 3">
    <name type="scientific">Prorocentrum cordatum</name>
    <dbReference type="NCBI Taxonomy" id="2364126"/>
    <lineage>
        <taxon>Eukaryota</taxon>
        <taxon>Sar</taxon>
        <taxon>Alveolata</taxon>
        <taxon>Dinophyceae</taxon>
        <taxon>Prorocentrales</taxon>
        <taxon>Prorocentraceae</taxon>
        <taxon>Prorocentrum</taxon>
    </lineage>
</organism>
<proteinExistence type="predicted"/>
<dbReference type="EMBL" id="CAUYUJ010000181">
    <property type="protein sequence ID" value="CAK0789134.1"/>
    <property type="molecule type" value="Genomic_DNA"/>
</dbReference>
<reference evidence="2" key="1">
    <citation type="submission" date="2023-10" db="EMBL/GenBank/DDBJ databases">
        <authorList>
            <person name="Chen Y."/>
            <person name="Shah S."/>
            <person name="Dougan E. K."/>
            <person name="Thang M."/>
            <person name="Chan C."/>
        </authorList>
    </citation>
    <scope>NUCLEOTIDE SEQUENCE [LARGE SCALE GENOMIC DNA]</scope>
</reference>
<sequence length="303" mass="33088">METMRMCRLDKTHDKGKKRISFVLRDERWRQTVIARCVQAGVERKQGKAPASFMERELQEYVAQLETPLLQCTLQAYCVLHRKDLQRDEAEGPQTPHLAGLGGTAAGESSQTLLGDTVPEDIEEVVIKPLKLQQLDTTNTVLCCGLPMTVSHTIDRYSPLAPCNRYQMRCDRDPTPEEVYANIWGQEDGGGAPPIPYLEVIVILSGVEEITGASVRAGSPTRRRRSGSARSLPGASSWTRRLADIKSTSASSRTPRRPAPRPCPPPPPSTTAPAAEDPPPAGPGAAWLQRDTLGTRDSADSLG</sequence>
<accession>A0ABN9PCY1</accession>
<feature type="region of interest" description="Disordered" evidence="1">
    <location>
        <begin position="215"/>
        <end position="303"/>
    </location>
</feature>